<organism evidence="2 3">
    <name type="scientific">Ligilactobacillus hayakitensis DSM 18933 = JCM 14209</name>
    <dbReference type="NCBI Taxonomy" id="1423755"/>
    <lineage>
        <taxon>Bacteria</taxon>
        <taxon>Bacillati</taxon>
        <taxon>Bacillota</taxon>
        <taxon>Bacilli</taxon>
        <taxon>Lactobacillales</taxon>
        <taxon>Lactobacillaceae</taxon>
        <taxon>Ligilactobacillus</taxon>
    </lineage>
</organism>
<dbReference type="RefSeq" id="WP_025021744.1">
    <property type="nucleotide sequence ID" value="NZ_AZGD01000037.1"/>
</dbReference>
<reference evidence="2 3" key="1">
    <citation type="journal article" date="2015" name="Genome Announc.">
        <title>Expanding the biotechnology potential of lactobacilli through comparative genomics of 213 strains and associated genera.</title>
        <authorList>
            <person name="Sun Z."/>
            <person name="Harris H.M."/>
            <person name="McCann A."/>
            <person name="Guo C."/>
            <person name="Argimon S."/>
            <person name="Zhang W."/>
            <person name="Yang X."/>
            <person name="Jeffery I.B."/>
            <person name="Cooney J.C."/>
            <person name="Kagawa T.F."/>
            <person name="Liu W."/>
            <person name="Song Y."/>
            <person name="Salvetti E."/>
            <person name="Wrobel A."/>
            <person name="Rasinkangas P."/>
            <person name="Parkhill J."/>
            <person name="Rea M.C."/>
            <person name="O'Sullivan O."/>
            <person name="Ritari J."/>
            <person name="Douillard F.P."/>
            <person name="Paul Ross R."/>
            <person name="Yang R."/>
            <person name="Briner A.E."/>
            <person name="Felis G.E."/>
            <person name="de Vos W.M."/>
            <person name="Barrangou R."/>
            <person name="Klaenhammer T.R."/>
            <person name="Caufield P.W."/>
            <person name="Cui Y."/>
            <person name="Zhang H."/>
            <person name="O'Toole P.W."/>
        </authorList>
    </citation>
    <scope>NUCLEOTIDE SEQUENCE [LARGE SCALE GENOMIC DNA]</scope>
    <source>
        <strain evidence="2 3">DSM 18933</strain>
    </source>
</reference>
<dbReference type="AlphaFoldDB" id="A0A0R1WTY4"/>
<evidence type="ECO:0008006" key="4">
    <source>
        <dbReference type="Google" id="ProtNLM"/>
    </source>
</evidence>
<evidence type="ECO:0000313" key="3">
    <source>
        <dbReference type="Proteomes" id="UP000051054"/>
    </source>
</evidence>
<feature type="transmembrane region" description="Helical" evidence="1">
    <location>
        <begin position="36"/>
        <end position="58"/>
    </location>
</feature>
<keyword evidence="3" id="KW-1185">Reference proteome</keyword>
<dbReference type="PATRIC" id="fig|1423755.3.peg.1541"/>
<dbReference type="Proteomes" id="UP000051054">
    <property type="component" value="Unassembled WGS sequence"/>
</dbReference>
<sequence length="59" mass="6914">MTKENKDLLAQSIENRLQEAKHEYRKKKDPRDYGKIVLVIVMMVIVLGMIIQTLNVIMN</sequence>
<accession>A0A0R1WTY4</accession>
<keyword evidence="1" id="KW-0812">Transmembrane</keyword>
<dbReference type="STRING" id="1423755.FC40_GL001452"/>
<dbReference type="EMBL" id="AZGD01000037">
    <property type="protein sequence ID" value="KRM19604.1"/>
    <property type="molecule type" value="Genomic_DNA"/>
</dbReference>
<keyword evidence="1" id="KW-0472">Membrane</keyword>
<proteinExistence type="predicted"/>
<keyword evidence="1" id="KW-1133">Transmembrane helix</keyword>
<evidence type="ECO:0000313" key="2">
    <source>
        <dbReference type="EMBL" id="KRM19604.1"/>
    </source>
</evidence>
<protein>
    <recommendedName>
        <fullName evidence="4">DUF4044 domain-containing protein</fullName>
    </recommendedName>
</protein>
<gene>
    <name evidence="2" type="ORF">FC40_GL001452</name>
</gene>
<name>A0A0R1WTY4_9LACO</name>
<comment type="caution">
    <text evidence="2">The sequence shown here is derived from an EMBL/GenBank/DDBJ whole genome shotgun (WGS) entry which is preliminary data.</text>
</comment>
<evidence type="ECO:0000256" key="1">
    <source>
        <dbReference type="SAM" id="Phobius"/>
    </source>
</evidence>